<dbReference type="GO" id="GO:0060271">
    <property type="term" value="P:cilium assembly"/>
    <property type="evidence" value="ECO:0007669"/>
    <property type="project" value="TreeGrafter"/>
</dbReference>
<organism evidence="12 13">
    <name type="scientific">Amphibalanus amphitrite</name>
    <name type="common">Striped barnacle</name>
    <name type="synonym">Balanus amphitrite</name>
    <dbReference type="NCBI Taxonomy" id="1232801"/>
    <lineage>
        <taxon>Eukaryota</taxon>
        <taxon>Metazoa</taxon>
        <taxon>Ecdysozoa</taxon>
        <taxon>Arthropoda</taxon>
        <taxon>Crustacea</taxon>
        <taxon>Multicrustacea</taxon>
        <taxon>Cirripedia</taxon>
        <taxon>Thoracica</taxon>
        <taxon>Thoracicalcarea</taxon>
        <taxon>Balanomorpha</taxon>
        <taxon>Balanoidea</taxon>
        <taxon>Balanidae</taxon>
        <taxon>Amphibalaninae</taxon>
        <taxon>Amphibalanus</taxon>
    </lineage>
</organism>
<dbReference type="InterPro" id="IPR039468">
    <property type="entry name" value="WDR19_WD40_rpt"/>
</dbReference>
<evidence type="ECO:0000313" key="12">
    <source>
        <dbReference type="EMBL" id="KAF0298538.1"/>
    </source>
</evidence>
<evidence type="ECO:0000256" key="7">
    <source>
        <dbReference type="ARBA" id="ARBA00023273"/>
    </source>
</evidence>
<dbReference type="Pfam" id="PF15911">
    <property type="entry name" value="Beta-prop_WDR19_2nd"/>
    <property type="match status" value="1"/>
</dbReference>
<dbReference type="GO" id="GO:0030991">
    <property type="term" value="C:intraciliary transport particle A"/>
    <property type="evidence" value="ECO:0007669"/>
    <property type="project" value="TreeGrafter"/>
</dbReference>
<evidence type="ECO:0000259" key="11">
    <source>
        <dbReference type="Pfam" id="PF24762"/>
    </source>
</evidence>
<keyword evidence="3" id="KW-0677">Repeat</keyword>
<feature type="domain" description="Anaphase-promoting complex subunit 4-like WD40" evidence="8">
    <location>
        <begin position="602"/>
        <end position="651"/>
    </location>
</feature>
<keyword evidence="5" id="KW-0802">TPR repeat</keyword>
<keyword evidence="2" id="KW-0853">WD repeat</keyword>
<dbReference type="Proteomes" id="UP000440578">
    <property type="component" value="Unassembled WGS sequence"/>
</dbReference>
<evidence type="ECO:0000259" key="8">
    <source>
        <dbReference type="Pfam" id="PF12894"/>
    </source>
</evidence>
<dbReference type="SUPFAM" id="SSF48452">
    <property type="entry name" value="TPR-like"/>
    <property type="match status" value="1"/>
</dbReference>
<dbReference type="InterPro" id="IPR024977">
    <property type="entry name" value="Apc4-like_WD40_dom"/>
</dbReference>
<keyword evidence="6" id="KW-0969">Cilium</keyword>
<accession>A0A6A4W8Y8</accession>
<dbReference type="InterPro" id="IPR001680">
    <property type="entry name" value="WD40_rpt"/>
</dbReference>
<feature type="domain" description="WDR19 first beta-propeller" evidence="10">
    <location>
        <begin position="26"/>
        <end position="228"/>
    </location>
</feature>
<comment type="subcellular location">
    <subcellularLocation>
        <location evidence="1">Cell projection</location>
        <location evidence="1">Cilium</location>
    </subcellularLocation>
</comment>
<dbReference type="GO" id="GO:0035721">
    <property type="term" value="P:intraciliary retrograde transport"/>
    <property type="evidence" value="ECO:0007669"/>
    <property type="project" value="InterPro"/>
</dbReference>
<dbReference type="Gene3D" id="1.25.40.470">
    <property type="match status" value="1"/>
</dbReference>
<evidence type="ECO:0000256" key="1">
    <source>
        <dbReference type="ARBA" id="ARBA00004138"/>
    </source>
</evidence>
<dbReference type="PANTHER" id="PTHR14920:SF0">
    <property type="entry name" value="WD REPEAT DOMAIN 19"/>
    <property type="match status" value="1"/>
</dbReference>
<reference evidence="12 13" key="1">
    <citation type="submission" date="2019-07" db="EMBL/GenBank/DDBJ databases">
        <title>Draft genome assembly of a fouling barnacle, Amphibalanus amphitrite (Darwin, 1854): The first reference genome for Thecostraca.</title>
        <authorList>
            <person name="Kim W."/>
        </authorList>
    </citation>
    <scope>NUCLEOTIDE SEQUENCE [LARGE SCALE GENOMIC DNA]</scope>
    <source>
        <strain evidence="12">SNU_AA5</strain>
        <tissue evidence="12">Soma without cirri and trophi</tissue>
    </source>
</reference>
<feature type="domain" description="WDR19 WD40 repeat" evidence="9">
    <location>
        <begin position="666"/>
        <end position="942"/>
    </location>
</feature>
<dbReference type="GO" id="GO:0008104">
    <property type="term" value="P:intracellular protein localization"/>
    <property type="evidence" value="ECO:0007669"/>
    <property type="project" value="UniProtKB-ARBA"/>
</dbReference>
<evidence type="ECO:0000256" key="5">
    <source>
        <dbReference type="ARBA" id="ARBA00022803"/>
    </source>
</evidence>
<evidence type="ECO:0000256" key="6">
    <source>
        <dbReference type="ARBA" id="ARBA00023069"/>
    </source>
</evidence>
<dbReference type="OrthoDB" id="10250638at2759"/>
<dbReference type="AlphaFoldDB" id="A0A6A4W8Y8"/>
<dbReference type="InterPro" id="IPR057855">
    <property type="entry name" value="Beta-prop_WDR19_1st"/>
</dbReference>
<evidence type="ECO:0000259" key="10">
    <source>
        <dbReference type="Pfam" id="PF23389"/>
    </source>
</evidence>
<keyword evidence="7" id="KW-0966">Cell projection</keyword>
<proteinExistence type="predicted"/>
<dbReference type="InterPro" id="IPR056168">
    <property type="entry name" value="TPR_IF140/IFT172/WDR19"/>
</dbReference>
<evidence type="ECO:0000256" key="3">
    <source>
        <dbReference type="ARBA" id="ARBA00022737"/>
    </source>
</evidence>
<dbReference type="Pfam" id="PF23389">
    <property type="entry name" value="Beta-prop_WDR19_1st"/>
    <property type="match status" value="2"/>
</dbReference>
<evidence type="ECO:0000259" key="9">
    <source>
        <dbReference type="Pfam" id="PF15911"/>
    </source>
</evidence>
<keyword evidence="4" id="KW-0970">Cilium biogenesis/degradation</keyword>
<dbReference type="FunFam" id="1.25.40.470:FF:000009">
    <property type="entry name" value="WD repeat-containing protein 19 isoform X1"/>
    <property type="match status" value="1"/>
</dbReference>
<sequence length="1137" mass="126445">MLSINTVGISLVSNTPLRVHASGCMEGKHKAAITGCAWSPDGQLAICAQDQTLSLSHENGQTFAELRLRLQPSNISYGRADNGKDSLLTLLLENKAVFVLNVNRKDGPVELTFSERYGDIVDQKWLPRGLLLIGFSKGYFNIVSTNPSNMGTELFQVRDYRSSELTGVAVCTALGLCATISGVSIRIHNIDDPRETTGNLEVKGEPSPLTAIEWSDDGDALTVSSAQGNVYCWPGSIKRQAAPAVAKADAVAKKTVASKDKEGKDDKQRQAARLYTLQSPHGPGGIFFAWQRRHGTYMATTGYNQLVNIYDRMGTMVDQIALPGNCTGFGWDMNGDILAAINEKNSAIILWDANYSSKTRVRQLDSGLRDPLSSLIWSRTSAYLAVGTAKGNLMIYNHQTSRRIPILGKHTRRITCGAWNKQNLLALGGEDKTLSISNEFGDTMRVATLRAEPSQIQFSEMKMDGASDGENTVSFIGDKKSLLLLHYLEEPAKDPIELDFKPAYGKLVSLVLVKKNLFLFSLTDPDNPVELAFQARYGNITQYEWFGDGYILLGFSSGYFVAISSHMKEIGTELFQIKNHKTALTDIAVNLALSKAASCGDNVVKIHELQEMKEIWSVLSLDDEKSVDQVEWSDDGQLLAVGCSSGNLHVYLSSLPILGGAAGTRIAVLTSLLEVTIMDYLRKEESIPFTVDVEPSFLGIGPFHLIVGMNNRAWIYLIGEGATSPELIRDREYLSTVESVRLNADYASILCDGVIQLHVLESESGESEEREGRLFPDPEHRDMKVTCHYLTADFLIYGTDTGQLVFFYLEDWTVVNEYRHTMGIRQLYPEVNGTRVVFVDERSEGHIFNPVTDLLERIVKFPPQALGVLWENYPLDRNVFIAWDRTTISTFVYTRENIDGAVVDMVDTTPLPAGQSPLLLYNGEVTLQTCSGRVTQLVLASHEMEANMNQYEEKELTTALKKNIALRRYKDAWTVAQALDKPEEWRRLGEACLKDLQIEMAMRVYRQMGDVGMLWSLETIRDIEDIKLLAGYVAMFLGNFDQAQTFFLMSGTPVAALEMRRDLLQWEMALQLANKLAPEQIPDISREYAHQLEFTGDYQQALQHYERGQSLAAEDASDDHKSQCLGGIARWVKGGVG</sequence>
<name>A0A6A4W8Y8_AMPAM</name>
<dbReference type="SUPFAM" id="SSF50978">
    <property type="entry name" value="WD40 repeat-like"/>
    <property type="match status" value="2"/>
</dbReference>
<protein>
    <submittedName>
        <fullName evidence="12">WD repeat-containing protein 19</fullName>
    </submittedName>
</protein>
<dbReference type="GO" id="GO:0005929">
    <property type="term" value="C:cilium"/>
    <property type="evidence" value="ECO:0007669"/>
    <property type="project" value="UniProtKB-SubCell"/>
</dbReference>
<dbReference type="InterPro" id="IPR036322">
    <property type="entry name" value="WD40_repeat_dom_sf"/>
</dbReference>
<evidence type="ECO:0000256" key="2">
    <source>
        <dbReference type="ARBA" id="ARBA00022574"/>
    </source>
</evidence>
<dbReference type="EMBL" id="VIIS01001428">
    <property type="protein sequence ID" value="KAF0298538.1"/>
    <property type="molecule type" value="Genomic_DNA"/>
</dbReference>
<feature type="domain" description="IF140/IFT172/WDR19 TPR" evidence="11">
    <location>
        <begin position="971"/>
        <end position="1109"/>
    </location>
</feature>
<gene>
    <name evidence="12" type="primary">Wdr19_0</name>
    <name evidence="12" type="ORF">FJT64_004137</name>
</gene>
<feature type="domain" description="WDR19 first beta-propeller" evidence="10">
    <location>
        <begin position="287"/>
        <end position="509"/>
    </location>
</feature>
<dbReference type="SMART" id="SM00320">
    <property type="entry name" value="WD40"/>
    <property type="match status" value="7"/>
</dbReference>
<evidence type="ECO:0000256" key="4">
    <source>
        <dbReference type="ARBA" id="ARBA00022794"/>
    </source>
</evidence>
<dbReference type="Gene3D" id="2.130.10.10">
    <property type="entry name" value="YVTN repeat-like/Quinoprotein amine dehydrogenase"/>
    <property type="match status" value="3"/>
</dbReference>
<dbReference type="InterPro" id="IPR015943">
    <property type="entry name" value="WD40/YVTN_repeat-like_dom_sf"/>
</dbReference>
<dbReference type="Pfam" id="PF24762">
    <property type="entry name" value="TPR_IF140-IFT172"/>
    <property type="match status" value="1"/>
</dbReference>
<dbReference type="InterPro" id="IPR040379">
    <property type="entry name" value="WDR19/dyf-2"/>
</dbReference>
<evidence type="ECO:0000313" key="13">
    <source>
        <dbReference type="Proteomes" id="UP000440578"/>
    </source>
</evidence>
<comment type="caution">
    <text evidence="12">The sequence shown here is derived from an EMBL/GenBank/DDBJ whole genome shotgun (WGS) entry which is preliminary data.</text>
</comment>
<keyword evidence="13" id="KW-1185">Reference proteome</keyword>
<dbReference type="InterPro" id="IPR011990">
    <property type="entry name" value="TPR-like_helical_dom_sf"/>
</dbReference>
<dbReference type="Pfam" id="PF12894">
    <property type="entry name" value="ANAPC4_WD40"/>
    <property type="match status" value="1"/>
</dbReference>
<dbReference type="PANTHER" id="PTHR14920">
    <property type="entry name" value="OSMOTIC AVOIDANCE ABNORMAL PROTEIN 1/WD REPEAT MEMBRANE PROTEIN"/>
    <property type="match status" value="1"/>
</dbReference>